<dbReference type="PANTHER" id="PTHR31225">
    <property type="entry name" value="OS04G0344100 PROTEIN-RELATED"/>
    <property type="match status" value="1"/>
</dbReference>
<dbReference type="Pfam" id="PF03936">
    <property type="entry name" value="Terpene_synth_C"/>
    <property type="match status" value="1"/>
</dbReference>
<keyword evidence="2" id="KW-0479">Metal-binding</keyword>
<dbReference type="PANTHER" id="PTHR31225:SF252">
    <property type="entry name" value="TERPENE SYNTHASE 12-RELATED"/>
    <property type="match status" value="1"/>
</dbReference>
<dbReference type="AlphaFoldDB" id="A0A4D6LHR3"/>
<dbReference type="InterPro" id="IPR008930">
    <property type="entry name" value="Terpenoid_cyclase/PrenylTrfase"/>
</dbReference>
<organism evidence="7 8">
    <name type="scientific">Vigna unguiculata</name>
    <name type="common">Cowpea</name>
    <dbReference type="NCBI Taxonomy" id="3917"/>
    <lineage>
        <taxon>Eukaryota</taxon>
        <taxon>Viridiplantae</taxon>
        <taxon>Streptophyta</taxon>
        <taxon>Embryophyta</taxon>
        <taxon>Tracheophyta</taxon>
        <taxon>Spermatophyta</taxon>
        <taxon>Magnoliopsida</taxon>
        <taxon>eudicotyledons</taxon>
        <taxon>Gunneridae</taxon>
        <taxon>Pentapetalae</taxon>
        <taxon>rosids</taxon>
        <taxon>fabids</taxon>
        <taxon>Fabales</taxon>
        <taxon>Fabaceae</taxon>
        <taxon>Papilionoideae</taxon>
        <taxon>50 kb inversion clade</taxon>
        <taxon>NPAAA clade</taxon>
        <taxon>indigoferoid/millettioid clade</taxon>
        <taxon>Phaseoleae</taxon>
        <taxon>Vigna</taxon>
    </lineage>
</organism>
<dbReference type="Gene3D" id="1.50.10.130">
    <property type="entry name" value="Terpene synthase, N-terminal domain"/>
    <property type="match status" value="1"/>
</dbReference>
<gene>
    <name evidence="7" type="ORF">DEO72_LG3g2436</name>
</gene>
<evidence type="ECO:0000256" key="4">
    <source>
        <dbReference type="ARBA" id="ARBA00023239"/>
    </source>
</evidence>
<dbReference type="SUPFAM" id="SSF48576">
    <property type="entry name" value="Terpenoid synthases"/>
    <property type="match status" value="1"/>
</dbReference>
<dbReference type="InterPro" id="IPR044814">
    <property type="entry name" value="Terpene_cyclase_plant_C1"/>
</dbReference>
<dbReference type="InterPro" id="IPR008949">
    <property type="entry name" value="Isoprenoid_synthase_dom_sf"/>
</dbReference>
<evidence type="ECO:0000256" key="1">
    <source>
        <dbReference type="ARBA" id="ARBA00001946"/>
    </source>
</evidence>
<accession>A0A4D6LHR3</accession>
<dbReference type="Pfam" id="PF01397">
    <property type="entry name" value="Terpene_synth"/>
    <property type="match status" value="1"/>
</dbReference>
<dbReference type="SFLD" id="SFLDG01019">
    <property type="entry name" value="Terpene_Cyclase_Like_1_C_Termi"/>
    <property type="match status" value="1"/>
</dbReference>
<reference evidence="7 8" key="1">
    <citation type="submission" date="2019-04" db="EMBL/GenBank/DDBJ databases">
        <title>An improved genome assembly and genetic linkage map for asparagus bean, Vigna unguiculata ssp. sesquipedialis.</title>
        <authorList>
            <person name="Xia Q."/>
            <person name="Zhang R."/>
            <person name="Dong Y."/>
        </authorList>
    </citation>
    <scope>NUCLEOTIDE SEQUENCE [LARGE SCALE GENOMIC DNA]</scope>
    <source>
        <tissue evidence="7">Leaf</tissue>
    </source>
</reference>
<evidence type="ECO:0000313" key="7">
    <source>
        <dbReference type="EMBL" id="QCD87896.1"/>
    </source>
</evidence>
<dbReference type="Gene3D" id="1.10.600.10">
    <property type="entry name" value="Farnesyl Diphosphate Synthase"/>
    <property type="match status" value="1"/>
</dbReference>
<dbReference type="SFLD" id="SFLDG01604">
    <property type="entry name" value="Terpene_Cyclase_Like_1_C_Termi"/>
    <property type="match status" value="1"/>
</dbReference>
<evidence type="ECO:0000256" key="3">
    <source>
        <dbReference type="ARBA" id="ARBA00022842"/>
    </source>
</evidence>
<keyword evidence="3" id="KW-0460">Magnesium</keyword>
<comment type="cofactor">
    <cofactor evidence="1">
        <name>Mg(2+)</name>
        <dbReference type="ChEBI" id="CHEBI:18420"/>
    </cofactor>
</comment>
<protein>
    <submittedName>
        <fullName evidence="7">Isoprene synthase</fullName>
    </submittedName>
</protein>
<feature type="domain" description="Terpene synthase N-terminal" evidence="5">
    <location>
        <begin position="61"/>
        <end position="231"/>
    </location>
</feature>
<dbReference type="GO" id="GO:0000287">
    <property type="term" value="F:magnesium ion binding"/>
    <property type="evidence" value="ECO:0007669"/>
    <property type="project" value="InterPro"/>
</dbReference>
<dbReference type="InterPro" id="IPR005630">
    <property type="entry name" value="Terpene_synthase_metal-bd"/>
</dbReference>
<dbReference type="GO" id="GO:0010333">
    <property type="term" value="F:terpene synthase activity"/>
    <property type="evidence" value="ECO:0007669"/>
    <property type="project" value="InterPro"/>
</dbReference>
<dbReference type="CDD" id="cd00684">
    <property type="entry name" value="Terpene_cyclase_plant_C1"/>
    <property type="match status" value="1"/>
</dbReference>
<dbReference type="SFLD" id="SFLDS00005">
    <property type="entry name" value="Isoprenoid_Synthase_Type_I"/>
    <property type="match status" value="1"/>
</dbReference>
<feature type="domain" description="Terpene synthase metal-binding" evidence="6">
    <location>
        <begin position="290"/>
        <end position="527"/>
    </location>
</feature>
<dbReference type="Proteomes" id="UP000501690">
    <property type="component" value="Linkage Group LG3"/>
</dbReference>
<evidence type="ECO:0000313" key="8">
    <source>
        <dbReference type="Proteomes" id="UP000501690"/>
    </source>
</evidence>
<keyword evidence="8" id="KW-1185">Reference proteome</keyword>
<dbReference type="InterPro" id="IPR001906">
    <property type="entry name" value="Terpene_synth_N"/>
</dbReference>
<dbReference type="GO" id="GO:0009611">
    <property type="term" value="P:response to wounding"/>
    <property type="evidence" value="ECO:0007669"/>
    <property type="project" value="UniProtKB-ARBA"/>
</dbReference>
<evidence type="ECO:0000259" key="6">
    <source>
        <dbReference type="Pfam" id="PF03936"/>
    </source>
</evidence>
<dbReference type="GO" id="GO:0080027">
    <property type="term" value="P:response to herbivore"/>
    <property type="evidence" value="ECO:0007669"/>
    <property type="project" value="UniProtKB-ARBA"/>
</dbReference>
<proteinExistence type="predicted"/>
<dbReference type="FunFam" id="1.50.10.130:FF:000001">
    <property type="entry name" value="Isoprene synthase, chloroplastic"/>
    <property type="match status" value="1"/>
</dbReference>
<dbReference type="InterPro" id="IPR036965">
    <property type="entry name" value="Terpene_synth_N_sf"/>
</dbReference>
<dbReference type="SUPFAM" id="SSF48239">
    <property type="entry name" value="Terpenoid cyclases/Protein prenyltransferases"/>
    <property type="match status" value="1"/>
</dbReference>
<dbReference type="GO" id="GO:0016102">
    <property type="term" value="P:diterpenoid biosynthetic process"/>
    <property type="evidence" value="ECO:0007669"/>
    <property type="project" value="InterPro"/>
</dbReference>
<sequence length="595" mass="68976">MRGHPHIQVLVDIYIYIYVHNYVEPDSIIWIYAINIGPLGGLHRCMIPKLCIVWPQGVITQSSHQDTRYEDRAKVLQEEVRRMIKDESSDIWHRLELINDVKRLGLSYHYDKEISEVLLWFHSSARFNAAIVNRSLHETALCFRLLREYGYDITADIFERDARFKEENGNFKASLVSDVKGMLSLYEASFFGYEGEEILDEAMVFSSFHLRVVLNKGESSNMVLEEVNHALELPLHHRTQRLEARWYIESYAKRTDSNRLLLEAAKLDFNVVQSTLQNDLQQMSRWWRGMGLASKLSFSRDRLMECFFWTVGMDFEPQFSDLRKGLTKVTSLITTIDDVYDVYGTLDELELFTAAVESWDVKAVQVLPDYMKICFLALYNTVNEFAYDALKEHGQDILPYLTKAWSDMLKAFLQEAKWSRDRHLPRFDDYLSNAWVSVSGIVILTHAYFLLNHNITKEALESLHNYHSLLQKSSIIFRLCNDLGTSKAELERGEAANSIVCYMRENGSSEEGAYKHIHSLLNETWKKMNKDRVSESPFPKAFVETAMNLGRISQCTYQYGDGHGAPDSTAKSRIRSLIIEPIALYEMEAFPQVVY</sequence>
<keyword evidence="4" id="KW-0456">Lyase</keyword>
<dbReference type="EMBL" id="CP039347">
    <property type="protein sequence ID" value="QCD87896.1"/>
    <property type="molecule type" value="Genomic_DNA"/>
</dbReference>
<dbReference type="FunFam" id="1.10.600.10:FF:000007">
    <property type="entry name" value="Isoprene synthase, chloroplastic"/>
    <property type="match status" value="1"/>
</dbReference>
<dbReference type="InterPro" id="IPR050148">
    <property type="entry name" value="Terpene_synthase-like"/>
</dbReference>
<dbReference type="InterPro" id="IPR034741">
    <property type="entry name" value="Terpene_cyclase-like_1_C"/>
</dbReference>
<evidence type="ECO:0000256" key="2">
    <source>
        <dbReference type="ARBA" id="ARBA00022723"/>
    </source>
</evidence>
<evidence type="ECO:0000259" key="5">
    <source>
        <dbReference type="Pfam" id="PF01397"/>
    </source>
</evidence>
<name>A0A4D6LHR3_VIGUN</name>